<keyword evidence="1" id="KW-0812">Transmembrane</keyword>
<dbReference type="PANTHER" id="PTHR36832">
    <property type="entry name" value="SLR1174 PROTEIN-RELATED"/>
    <property type="match status" value="1"/>
</dbReference>
<evidence type="ECO:0008006" key="4">
    <source>
        <dbReference type="Google" id="ProtNLM"/>
    </source>
</evidence>
<organism evidence="2 3">
    <name type="scientific">Silvanigrella paludirubra</name>
    <dbReference type="NCBI Taxonomy" id="2499159"/>
    <lineage>
        <taxon>Bacteria</taxon>
        <taxon>Pseudomonadati</taxon>
        <taxon>Bdellovibrionota</taxon>
        <taxon>Oligoflexia</taxon>
        <taxon>Silvanigrellales</taxon>
        <taxon>Silvanigrellaceae</taxon>
        <taxon>Silvanigrella</taxon>
    </lineage>
</organism>
<name>A0A6N6VQH2_9BACT</name>
<accession>A0A6N6VQH2</accession>
<evidence type="ECO:0000313" key="2">
    <source>
        <dbReference type="EMBL" id="KAB8036080.1"/>
    </source>
</evidence>
<feature type="transmembrane region" description="Helical" evidence="1">
    <location>
        <begin position="56"/>
        <end position="77"/>
    </location>
</feature>
<gene>
    <name evidence="2" type="ORF">GCL60_16080</name>
</gene>
<evidence type="ECO:0000256" key="1">
    <source>
        <dbReference type="SAM" id="Phobius"/>
    </source>
</evidence>
<proteinExistence type="predicted"/>
<dbReference type="PANTHER" id="PTHR36832:SF1">
    <property type="entry name" value="SLR1174 PROTEIN"/>
    <property type="match status" value="1"/>
</dbReference>
<keyword evidence="3" id="KW-1185">Reference proteome</keyword>
<dbReference type="Pfam" id="PF06182">
    <property type="entry name" value="ABC2_membrane_6"/>
    <property type="match status" value="1"/>
</dbReference>
<dbReference type="InterPro" id="IPR010390">
    <property type="entry name" value="ABC-2_transporter-like"/>
</dbReference>
<reference evidence="2 3" key="1">
    <citation type="submission" date="2019-10" db="EMBL/GenBank/DDBJ databases">
        <title>New species of Slilvanegrellaceae.</title>
        <authorList>
            <person name="Pitt A."/>
            <person name="Hahn M.W."/>
        </authorList>
    </citation>
    <scope>NUCLEOTIDE SEQUENCE [LARGE SCALE GENOMIC DNA]</scope>
    <source>
        <strain evidence="2 3">SP-Ram-0.45-NSY-1</strain>
    </source>
</reference>
<dbReference type="OrthoDB" id="8582979at2"/>
<comment type="caution">
    <text evidence="2">The sequence shown here is derived from an EMBL/GenBank/DDBJ whole genome shotgun (WGS) entry which is preliminary data.</text>
</comment>
<dbReference type="Proteomes" id="UP000437748">
    <property type="component" value="Unassembled WGS sequence"/>
</dbReference>
<feature type="transmembrane region" description="Helical" evidence="1">
    <location>
        <begin position="140"/>
        <end position="166"/>
    </location>
</feature>
<feature type="transmembrane region" description="Helical" evidence="1">
    <location>
        <begin position="20"/>
        <end position="44"/>
    </location>
</feature>
<keyword evidence="1" id="KW-0472">Membrane</keyword>
<dbReference type="RefSeq" id="WP_153421770.1">
    <property type="nucleotide sequence ID" value="NZ_WFLM01000008.1"/>
</dbReference>
<feature type="transmembrane region" description="Helical" evidence="1">
    <location>
        <begin position="203"/>
        <end position="218"/>
    </location>
</feature>
<feature type="transmembrane region" description="Helical" evidence="1">
    <location>
        <begin position="178"/>
        <end position="196"/>
    </location>
</feature>
<feature type="transmembrane region" description="Helical" evidence="1">
    <location>
        <begin position="97"/>
        <end position="128"/>
    </location>
</feature>
<dbReference type="AlphaFoldDB" id="A0A6N6VQH2"/>
<evidence type="ECO:0000313" key="3">
    <source>
        <dbReference type="Proteomes" id="UP000437748"/>
    </source>
</evidence>
<keyword evidence="1" id="KW-1133">Transmembrane helix</keyword>
<protein>
    <recommendedName>
        <fullName evidence="4">ABC transporter permease</fullName>
    </recommendedName>
</protein>
<feature type="transmembrane region" description="Helical" evidence="1">
    <location>
        <begin position="224"/>
        <end position="242"/>
    </location>
</feature>
<sequence length="258" mass="30221">MLSYIFFIKNSFINFYRNKWSFLGIITFLVIMYSIEGFFWYGFYNNSINKLYSKNSIILYIMIALTMHQIVSCVGKPDQLSEDIETGSIDYFILKPLNYINILVSIHIGYVIARFLALSPIILFILCLNSITHIFIKVTLLFIFSVLCGILNCVINIFLSSFTFFYKDSYGFVALKETLFWILSGSLIPLDILPSYIQNINKYLPFGYIIFYPIQYILNNNENISFLLSMILIWILFFHFLISKIWRIGIKKYLAYGG</sequence>
<dbReference type="EMBL" id="WFLM01000008">
    <property type="protein sequence ID" value="KAB8036080.1"/>
    <property type="molecule type" value="Genomic_DNA"/>
</dbReference>